<feature type="transmembrane region" description="Helical" evidence="7">
    <location>
        <begin position="152"/>
        <end position="172"/>
    </location>
</feature>
<feature type="transmembrane region" description="Helical" evidence="7">
    <location>
        <begin position="324"/>
        <end position="350"/>
    </location>
</feature>
<dbReference type="CDD" id="cd13136">
    <property type="entry name" value="MATE_DinF_like"/>
    <property type="match status" value="1"/>
</dbReference>
<keyword evidence="6 7" id="KW-0472">Membrane</keyword>
<keyword evidence="5 7" id="KW-1133">Transmembrane helix</keyword>
<evidence type="ECO:0000256" key="1">
    <source>
        <dbReference type="ARBA" id="ARBA00004141"/>
    </source>
</evidence>
<evidence type="ECO:0000313" key="9">
    <source>
        <dbReference type="Proteomes" id="UP000635142"/>
    </source>
</evidence>
<comment type="subcellular location">
    <subcellularLocation>
        <location evidence="1">Membrane</location>
        <topology evidence="1">Multi-pass membrane protein</topology>
    </subcellularLocation>
</comment>
<dbReference type="InterPro" id="IPR002528">
    <property type="entry name" value="MATE_fam"/>
</dbReference>
<gene>
    <name evidence="8" type="ORF">H9Q16_10100</name>
</gene>
<evidence type="ECO:0000256" key="6">
    <source>
        <dbReference type="ARBA" id="ARBA00023136"/>
    </source>
</evidence>
<feature type="transmembrane region" description="Helical" evidence="7">
    <location>
        <begin position="29"/>
        <end position="47"/>
    </location>
</feature>
<feature type="transmembrane region" description="Helical" evidence="7">
    <location>
        <begin position="184"/>
        <end position="203"/>
    </location>
</feature>
<feature type="transmembrane region" description="Helical" evidence="7">
    <location>
        <begin position="258"/>
        <end position="277"/>
    </location>
</feature>
<feature type="transmembrane region" description="Helical" evidence="7">
    <location>
        <begin position="427"/>
        <end position="444"/>
    </location>
</feature>
<feature type="transmembrane region" description="Helical" evidence="7">
    <location>
        <begin position="59"/>
        <end position="80"/>
    </location>
</feature>
<sequence>MPGDLTQTERLAVDQSNADARAAITHKRVLNIALPIVLSNATVPILGAVDTGVVGQMGLAAPIGAVGLGAILLSAFYWVFGFLRMGTVGLTAQAAGNGDDGEVAALLTRGLLIGAGAGLAVMLLQVPLFWLAFKASPASAEVETLARQYMTIRVWSAPAAIALFAITGWLIAQERTRAVLVIQVWMNGLNIVLDLWFVLGLGWGVQGVAIATFLAEWSGAAMGLWFCRAVFRDVLWRTWDRVFDGARWLHMVRVNGDILVRSLLLEGIFISFLFIGSSMGDVTLAANQVLVQFFMITAYGLDGFAFAAEALVGKAMGARRRAVLRRAAIVASGWAFAVSALLSLFFLVAGPALIDTMAKAQDVQAMARVFLPYIVAVPVISVAAFMFDGIFIGATRTKDMRNMMAISFAVYVACAAVLVPALGNHGLWIALMISFVVRAATLAWKYPALEAAAAPVRQ</sequence>
<dbReference type="PANTHER" id="PTHR43298">
    <property type="entry name" value="MULTIDRUG RESISTANCE PROTEIN NORM-RELATED"/>
    <property type="match status" value="1"/>
</dbReference>
<keyword evidence="4 7" id="KW-0812">Transmembrane</keyword>
<dbReference type="EMBL" id="JACTAG010000002">
    <property type="protein sequence ID" value="MBD3664273.1"/>
    <property type="molecule type" value="Genomic_DNA"/>
</dbReference>
<feature type="transmembrane region" description="Helical" evidence="7">
    <location>
        <begin position="111"/>
        <end position="132"/>
    </location>
</feature>
<accession>A0A927D4W0</accession>
<keyword evidence="3" id="KW-0813">Transport</keyword>
<comment type="caution">
    <text evidence="8">The sequence shown here is derived from an EMBL/GenBank/DDBJ whole genome shotgun (WGS) entry which is preliminary data.</text>
</comment>
<evidence type="ECO:0000256" key="2">
    <source>
        <dbReference type="ARBA" id="ARBA00010199"/>
    </source>
</evidence>
<organism evidence="8 9">
    <name type="scientific">Sulfitobacter aestuariivivens</name>
    <dbReference type="NCBI Taxonomy" id="2766981"/>
    <lineage>
        <taxon>Bacteria</taxon>
        <taxon>Pseudomonadati</taxon>
        <taxon>Pseudomonadota</taxon>
        <taxon>Alphaproteobacteria</taxon>
        <taxon>Rhodobacterales</taxon>
        <taxon>Roseobacteraceae</taxon>
        <taxon>Sulfitobacter</taxon>
    </lineage>
</organism>
<evidence type="ECO:0000313" key="8">
    <source>
        <dbReference type="EMBL" id="MBD3664273.1"/>
    </source>
</evidence>
<dbReference type="RefSeq" id="WP_191075314.1">
    <property type="nucleotide sequence ID" value="NZ_JACTAG010000002.1"/>
</dbReference>
<dbReference type="InterPro" id="IPR050222">
    <property type="entry name" value="MATE_MdtK"/>
</dbReference>
<dbReference type="GO" id="GO:0015297">
    <property type="term" value="F:antiporter activity"/>
    <property type="evidence" value="ECO:0007669"/>
    <property type="project" value="InterPro"/>
</dbReference>
<reference evidence="8" key="1">
    <citation type="submission" date="2020-08" db="EMBL/GenBank/DDBJ databases">
        <title>Sulfitobacter aestuariivivens sp. nov., isolated from a tidal flat.</title>
        <authorList>
            <person name="Park S."/>
            <person name="Yoon J.-H."/>
        </authorList>
    </citation>
    <scope>NUCLEOTIDE SEQUENCE</scope>
    <source>
        <strain evidence="8">TSTF-M16</strain>
    </source>
</reference>
<name>A0A927D4W0_9RHOB</name>
<feature type="transmembrane region" description="Helical" evidence="7">
    <location>
        <begin position="289"/>
        <end position="312"/>
    </location>
</feature>
<protein>
    <submittedName>
        <fullName evidence="8">MATE family efflux transporter</fullName>
    </submittedName>
</protein>
<evidence type="ECO:0000256" key="5">
    <source>
        <dbReference type="ARBA" id="ARBA00022989"/>
    </source>
</evidence>
<dbReference type="NCBIfam" id="TIGR00797">
    <property type="entry name" value="matE"/>
    <property type="match status" value="1"/>
</dbReference>
<keyword evidence="9" id="KW-1185">Reference proteome</keyword>
<proteinExistence type="inferred from homology"/>
<dbReference type="Pfam" id="PF01554">
    <property type="entry name" value="MatE"/>
    <property type="match status" value="2"/>
</dbReference>
<dbReference type="GO" id="GO:0005886">
    <property type="term" value="C:plasma membrane"/>
    <property type="evidence" value="ECO:0007669"/>
    <property type="project" value="TreeGrafter"/>
</dbReference>
<dbReference type="GO" id="GO:0042910">
    <property type="term" value="F:xenobiotic transmembrane transporter activity"/>
    <property type="evidence" value="ECO:0007669"/>
    <property type="project" value="InterPro"/>
</dbReference>
<comment type="similarity">
    <text evidence="2">Belongs to the multi antimicrobial extrusion (MATE) (TC 2.A.66.1) family.</text>
</comment>
<dbReference type="InterPro" id="IPR044644">
    <property type="entry name" value="DinF-like"/>
</dbReference>
<feature type="transmembrane region" description="Helical" evidence="7">
    <location>
        <begin position="403"/>
        <end position="421"/>
    </location>
</feature>
<dbReference type="PANTHER" id="PTHR43298:SF2">
    <property type="entry name" value="FMN_FAD EXPORTER YEEO-RELATED"/>
    <property type="match status" value="1"/>
</dbReference>
<feature type="transmembrane region" description="Helical" evidence="7">
    <location>
        <begin position="370"/>
        <end position="391"/>
    </location>
</feature>
<evidence type="ECO:0000256" key="3">
    <source>
        <dbReference type="ARBA" id="ARBA00022448"/>
    </source>
</evidence>
<feature type="transmembrane region" description="Helical" evidence="7">
    <location>
        <begin position="209"/>
        <end position="231"/>
    </location>
</feature>
<evidence type="ECO:0000256" key="7">
    <source>
        <dbReference type="SAM" id="Phobius"/>
    </source>
</evidence>
<dbReference type="Proteomes" id="UP000635142">
    <property type="component" value="Unassembled WGS sequence"/>
</dbReference>
<evidence type="ECO:0000256" key="4">
    <source>
        <dbReference type="ARBA" id="ARBA00022692"/>
    </source>
</evidence>
<dbReference type="AlphaFoldDB" id="A0A927D4W0"/>